<name>A0ABP8RQZ5_9PSEU</name>
<dbReference type="InterPro" id="IPR029061">
    <property type="entry name" value="THDP-binding"/>
</dbReference>
<reference evidence="14" key="1">
    <citation type="journal article" date="2019" name="Int. J. Syst. Evol. Microbiol.">
        <title>The Global Catalogue of Microorganisms (GCM) 10K type strain sequencing project: providing services to taxonomists for standard genome sequencing and annotation.</title>
        <authorList>
            <consortium name="The Broad Institute Genomics Platform"/>
            <consortium name="The Broad Institute Genome Sequencing Center for Infectious Disease"/>
            <person name="Wu L."/>
            <person name="Ma J."/>
        </authorList>
    </citation>
    <scope>NUCLEOTIDE SEQUENCE [LARGE SCALE GENOMIC DNA]</scope>
    <source>
        <strain evidence="14">JCM 17906</strain>
    </source>
</reference>
<comment type="pathway">
    <text evidence="1 10">Metabolic intermediate biosynthesis; 1-deoxy-D-xylulose 5-phosphate biosynthesis; 1-deoxy-D-xylulose 5-phosphate from D-glyceraldehyde 3-phosphate and pyruvate: step 1/1.</text>
</comment>
<evidence type="ECO:0000256" key="7">
    <source>
        <dbReference type="ARBA" id="ARBA00022977"/>
    </source>
</evidence>
<comment type="caution">
    <text evidence="13">The sequence shown here is derived from an EMBL/GenBank/DDBJ whole genome shotgun (WGS) entry which is preliminary data.</text>
</comment>
<dbReference type="Gene3D" id="3.40.50.920">
    <property type="match status" value="1"/>
</dbReference>
<dbReference type="InterPro" id="IPR009014">
    <property type="entry name" value="Transketo_C/PFOR_II"/>
</dbReference>
<evidence type="ECO:0000256" key="11">
    <source>
        <dbReference type="SAM" id="MobiDB-lite"/>
    </source>
</evidence>
<evidence type="ECO:0000256" key="3">
    <source>
        <dbReference type="ARBA" id="ARBA00011738"/>
    </source>
</evidence>
<feature type="region of interest" description="Disordered" evidence="11">
    <location>
        <begin position="290"/>
        <end position="320"/>
    </location>
</feature>
<feature type="binding site" evidence="10">
    <location>
        <position position="180"/>
    </location>
    <ligand>
        <name>Mg(2+)</name>
        <dbReference type="ChEBI" id="CHEBI:18420"/>
    </ligand>
</feature>
<dbReference type="PROSITE" id="PS00802">
    <property type="entry name" value="TRANSKETOLASE_2"/>
    <property type="match status" value="1"/>
</dbReference>
<dbReference type="HAMAP" id="MF_00315">
    <property type="entry name" value="DXP_synth"/>
    <property type="match status" value="1"/>
</dbReference>
<comment type="catalytic activity">
    <reaction evidence="10">
        <text>D-glyceraldehyde 3-phosphate + pyruvate + H(+) = 1-deoxy-D-xylulose 5-phosphate + CO2</text>
        <dbReference type="Rhea" id="RHEA:12605"/>
        <dbReference type="ChEBI" id="CHEBI:15361"/>
        <dbReference type="ChEBI" id="CHEBI:15378"/>
        <dbReference type="ChEBI" id="CHEBI:16526"/>
        <dbReference type="ChEBI" id="CHEBI:57792"/>
        <dbReference type="ChEBI" id="CHEBI:59776"/>
        <dbReference type="EC" id="2.2.1.7"/>
    </reaction>
</comment>
<evidence type="ECO:0000256" key="8">
    <source>
        <dbReference type="ARBA" id="ARBA00023052"/>
    </source>
</evidence>
<keyword evidence="6 10" id="KW-0460">Magnesium</keyword>
<dbReference type="Pfam" id="PF13292">
    <property type="entry name" value="DXP_synthase_N"/>
    <property type="match status" value="1"/>
</dbReference>
<feature type="domain" description="Transketolase-like pyrimidine-binding" evidence="12">
    <location>
        <begin position="321"/>
        <end position="486"/>
    </location>
</feature>
<comment type="cofactor">
    <cofactor evidence="10">
        <name>Mg(2+)</name>
        <dbReference type="ChEBI" id="CHEBI:18420"/>
    </cofactor>
    <text evidence="10">Binds 1 Mg(2+) ion per subunit.</text>
</comment>
<dbReference type="RefSeq" id="WP_345416696.1">
    <property type="nucleotide sequence ID" value="NZ_BAABGT010000032.1"/>
</dbReference>
<keyword evidence="8 10" id="KW-0786">Thiamine pyrophosphate</keyword>
<dbReference type="EC" id="2.2.1.7" evidence="10"/>
<dbReference type="Pfam" id="PF02779">
    <property type="entry name" value="Transket_pyr"/>
    <property type="match status" value="1"/>
</dbReference>
<feature type="binding site" evidence="10">
    <location>
        <position position="78"/>
    </location>
    <ligand>
        <name>thiamine diphosphate</name>
        <dbReference type="ChEBI" id="CHEBI:58937"/>
    </ligand>
</feature>
<evidence type="ECO:0000256" key="2">
    <source>
        <dbReference type="ARBA" id="ARBA00011081"/>
    </source>
</evidence>
<feature type="binding site" evidence="10">
    <location>
        <begin position="119"/>
        <end position="121"/>
    </location>
    <ligand>
        <name>thiamine diphosphate</name>
        <dbReference type="ChEBI" id="CHEBI:58937"/>
    </ligand>
</feature>
<feature type="binding site" evidence="10">
    <location>
        <position position="291"/>
    </location>
    <ligand>
        <name>thiamine diphosphate</name>
        <dbReference type="ChEBI" id="CHEBI:58937"/>
    </ligand>
</feature>
<comment type="subunit">
    <text evidence="3 10">Homodimer.</text>
</comment>
<dbReference type="InterPro" id="IPR020826">
    <property type="entry name" value="Transketolase_BS"/>
</dbReference>
<keyword evidence="4 10" id="KW-0808">Transferase</keyword>
<sequence>MTVQPPSVLSSVRGPADLKRLGPAALASLATEIRDFLVACVSRTGGHLGPNLGVIELTIAVHRVFDSPRDTLIWDTGHQAYVHKLLTGRQVGWENLKKTGGLSGYPSRSESVHDHVESSHASSSLSWADGLARAYALTGQQRHVVAVIGDGALTGGMAWEALNNIAAGKDRNVVIVVNDNGRSYAPTIGGLADRLATLRLQPGYERLLEAGKSTLRGTPVVGPAVYAGLHALKAGIKDAISPQELFADLGLKYFGPVDGHDVAAMESALRRARHFGGPVVVHAVTRKGNGYAPAENDEAEQMHSPSAFDPETGLPTGPKTTGWTSVFADELVRIGAERPDVVAMTAAMLGPTGLAKFQAEFPERCIDVGIAEQHALTSAAGLARGGMHPVVALYSTFLNRAFDQLLMDVALHREAVTLVLDRAGVTGNDGPSHNGMWDLSVLGIVPGIRVAAPRDAGTLREELAEAVAVEDGPTALRFPKGPVIDAVPAVRRVQGSDKQGVDLLREDRNAAVLMVCVGAFGELGLAAADRLAQQGVAVTVVDPRWVLPVPTALVDLARRHQLVVTVADAGRHGGFGSALADTLRSAEVDVPQRDVALPQEFLEHGSRADVLTTVGLTAQDVARRVTEWVAGASTGVSEPAPSQAG</sequence>
<feature type="binding site" evidence="10">
    <location>
        <position position="372"/>
    </location>
    <ligand>
        <name>thiamine diphosphate</name>
        <dbReference type="ChEBI" id="CHEBI:58937"/>
    </ligand>
</feature>
<accession>A0ABP8RQZ5</accession>
<evidence type="ECO:0000256" key="1">
    <source>
        <dbReference type="ARBA" id="ARBA00004980"/>
    </source>
</evidence>
<feature type="binding site" evidence="10">
    <location>
        <position position="180"/>
    </location>
    <ligand>
        <name>thiamine diphosphate</name>
        <dbReference type="ChEBI" id="CHEBI:58937"/>
    </ligand>
</feature>
<dbReference type="InterPro" id="IPR005477">
    <property type="entry name" value="Dxylulose-5-P_synthase"/>
</dbReference>
<dbReference type="CDD" id="cd07033">
    <property type="entry name" value="TPP_PYR_DXS_TK_like"/>
    <property type="match status" value="1"/>
</dbReference>
<evidence type="ECO:0000313" key="14">
    <source>
        <dbReference type="Proteomes" id="UP001501598"/>
    </source>
</evidence>
<feature type="binding site" evidence="10">
    <location>
        <position position="150"/>
    </location>
    <ligand>
        <name>Mg(2+)</name>
        <dbReference type="ChEBI" id="CHEBI:18420"/>
    </ligand>
</feature>
<keyword evidence="7 10" id="KW-0784">Thiamine biosynthesis</keyword>
<dbReference type="Gene3D" id="3.40.50.970">
    <property type="match status" value="2"/>
</dbReference>
<feature type="binding site" evidence="10">
    <location>
        <begin position="151"/>
        <end position="152"/>
    </location>
    <ligand>
        <name>thiamine diphosphate</name>
        <dbReference type="ChEBI" id="CHEBI:58937"/>
    </ligand>
</feature>
<protein>
    <recommendedName>
        <fullName evidence="10">1-deoxy-D-xylulose-5-phosphate synthase</fullName>
        <ecNumber evidence="10">2.2.1.7</ecNumber>
    </recommendedName>
    <alternativeName>
        <fullName evidence="10">1-deoxyxylulose-5-phosphate synthase</fullName>
        <shortName evidence="10">DXP synthase</shortName>
        <shortName evidence="10">DXPS</shortName>
    </alternativeName>
</protein>
<dbReference type="InterPro" id="IPR033248">
    <property type="entry name" value="Transketolase_C"/>
</dbReference>
<dbReference type="Proteomes" id="UP001501598">
    <property type="component" value="Unassembled WGS sequence"/>
</dbReference>
<comment type="cofactor">
    <cofactor evidence="10">
        <name>thiamine diphosphate</name>
        <dbReference type="ChEBI" id="CHEBI:58937"/>
    </cofactor>
    <text evidence="10">Binds 1 thiamine pyrophosphate per subunit.</text>
</comment>
<gene>
    <name evidence="10 13" type="primary">dxs</name>
    <name evidence="13" type="ORF">GCM10023175_26210</name>
</gene>
<evidence type="ECO:0000259" key="12">
    <source>
        <dbReference type="SMART" id="SM00861"/>
    </source>
</evidence>
<proteinExistence type="inferred from homology"/>
<evidence type="ECO:0000256" key="6">
    <source>
        <dbReference type="ARBA" id="ARBA00022842"/>
    </source>
</evidence>
<comment type="function">
    <text evidence="10">Catalyzes the acyloin condensation reaction between C atoms 2 and 3 of pyruvate and glyceraldehyde 3-phosphate to yield 1-deoxy-D-xylulose-5-phosphate (DXP).</text>
</comment>
<evidence type="ECO:0000256" key="4">
    <source>
        <dbReference type="ARBA" id="ARBA00022679"/>
    </source>
</evidence>
<evidence type="ECO:0000256" key="5">
    <source>
        <dbReference type="ARBA" id="ARBA00022723"/>
    </source>
</evidence>
<dbReference type="SUPFAM" id="SSF52922">
    <property type="entry name" value="TK C-terminal domain-like"/>
    <property type="match status" value="1"/>
</dbReference>
<dbReference type="NCBIfam" id="TIGR00204">
    <property type="entry name" value="dxs"/>
    <property type="match status" value="1"/>
</dbReference>
<dbReference type="PANTHER" id="PTHR43322:SF5">
    <property type="entry name" value="1-DEOXY-D-XYLULOSE-5-PHOSPHATE SYNTHASE, CHLOROPLASTIC"/>
    <property type="match status" value="1"/>
</dbReference>
<dbReference type="CDD" id="cd02007">
    <property type="entry name" value="TPP_DXS"/>
    <property type="match status" value="1"/>
</dbReference>
<evidence type="ECO:0000313" key="13">
    <source>
        <dbReference type="EMBL" id="GAA4545743.1"/>
    </source>
</evidence>
<keyword evidence="9 10" id="KW-0414">Isoprene biosynthesis</keyword>
<organism evidence="13 14">
    <name type="scientific">Pseudonocardia xishanensis</name>
    <dbReference type="NCBI Taxonomy" id="630995"/>
    <lineage>
        <taxon>Bacteria</taxon>
        <taxon>Bacillati</taxon>
        <taxon>Actinomycetota</taxon>
        <taxon>Actinomycetes</taxon>
        <taxon>Pseudonocardiales</taxon>
        <taxon>Pseudonocardiaceae</taxon>
        <taxon>Pseudonocardia</taxon>
    </lineage>
</organism>
<dbReference type="EMBL" id="BAABGT010000032">
    <property type="protein sequence ID" value="GAA4545743.1"/>
    <property type="molecule type" value="Genomic_DNA"/>
</dbReference>
<dbReference type="SMART" id="SM00861">
    <property type="entry name" value="Transket_pyr"/>
    <property type="match status" value="1"/>
</dbReference>
<dbReference type="InterPro" id="IPR005475">
    <property type="entry name" value="Transketolase-like_Pyr-bd"/>
</dbReference>
<dbReference type="NCBIfam" id="NF003933">
    <property type="entry name" value="PRK05444.2-2"/>
    <property type="match status" value="1"/>
</dbReference>
<dbReference type="SUPFAM" id="SSF52518">
    <property type="entry name" value="Thiamin diphosphate-binding fold (THDP-binding)"/>
    <property type="match status" value="2"/>
</dbReference>
<comment type="similarity">
    <text evidence="2 10">Belongs to the transketolase family. DXPS subfamily.</text>
</comment>
<dbReference type="Pfam" id="PF02780">
    <property type="entry name" value="Transketolase_C"/>
    <property type="match status" value="1"/>
</dbReference>
<evidence type="ECO:0000256" key="9">
    <source>
        <dbReference type="ARBA" id="ARBA00023229"/>
    </source>
</evidence>
<dbReference type="PANTHER" id="PTHR43322">
    <property type="entry name" value="1-D-DEOXYXYLULOSE 5-PHOSPHATE SYNTHASE-RELATED"/>
    <property type="match status" value="1"/>
</dbReference>
<evidence type="ECO:0000256" key="10">
    <source>
        <dbReference type="HAMAP-Rule" id="MF_00315"/>
    </source>
</evidence>
<keyword evidence="5 10" id="KW-0479">Metal-binding</keyword>
<keyword evidence="14" id="KW-1185">Reference proteome</keyword>